<sequence>MLSCDEQADLAAALVATAETLGQEMSANAAKLMAKDLAEYPGEAIRSALQACRRELTGKLTLAAILQRVQAVDGRPEPNEAWALALEASDERATVVLTPEIQEALTIAAPILEERDKVGARMAFISAYERAVSRSRREALPVEWRVSLGHDEAARQAGIQKAAALNRLPAAEVARLEGVVVLQLPAPTDAGQAIAGLLTGNAPAEVTKAPKGFAENMAKLKESLAAHRAQREQKEKDEAARRRADLNERINRHNEAIQQLKESRS</sequence>
<accession>A0AAX4B2H6</accession>
<dbReference type="Proteomes" id="UP001432215">
    <property type="component" value="Segment"/>
</dbReference>
<feature type="region of interest" description="Disordered" evidence="1">
    <location>
        <begin position="225"/>
        <end position="265"/>
    </location>
</feature>
<dbReference type="EMBL" id="OR351070">
    <property type="protein sequence ID" value="WNL50582.1"/>
    <property type="molecule type" value="Genomic_DNA"/>
</dbReference>
<proteinExistence type="predicted"/>
<evidence type="ECO:0000313" key="2">
    <source>
        <dbReference type="EMBL" id="WNL50582.1"/>
    </source>
</evidence>
<evidence type="ECO:0000256" key="1">
    <source>
        <dbReference type="SAM" id="MobiDB-lite"/>
    </source>
</evidence>
<protein>
    <submittedName>
        <fullName evidence="2">Uncharacterized protein</fullName>
    </submittedName>
</protein>
<evidence type="ECO:0000313" key="3">
    <source>
        <dbReference type="Proteomes" id="UP001432215"/>
    </source>
</evidence>
<reference evidence="2" key="1">
    <citation type="submission" date="2023-07" db="EMBL/GenBank/DDBJ databases">
        <title>Prophages of P. aeruginosa: insights into their role through their activity, abundance and persistence.</title>
        <authorList>
            <person name="Kyrkou I."/>
        </authorList>
    </citation>
    <scope>NUCLEOTIDE SEQUENCE</scope>
</reference>
<organism evidence="2 3">
    <name type="scientific">Pseudomonas phage Riah</name>
    <dbReference type="NCBI Taxonomy" id="3075860"/>
    <lineage>
        <taxon>Viruses</taxon>
        <taxon>Duplodnaviria</taxon>
        <taxon>Heunggongvirae</taxon>
        <taxon>Uroviricota</taxon>
        <taxon>Caudoviricetes</taxon>
    </lineage>
</organism>
<name>A0AAX4B2H6_9CAUD</name>